<dbReference type="Proteomes" id="UP001190700">
    <property type="component" value="Unassembled WGS sequence"/>
</dbReference>
<dbReference type="EMBL" id="LGRX02035787">
    <property type="protein sequence ID" value="KAK3233171.1"/>
    <property type="molecule type" value="Genomic_DNA"/>
</dbReference>
<feature type="region of interest" description="Disordered" evidence="1">
    <location>
        <begin position="57"/>
        <end position="80"/>
    </location>
</feature>
<keyword evidence="3" id="KW-1185">Reference proteome</keyword>
<feature type="compositionally biased region" description="Polar residues" evidence="1">
    <location>
        <begin position="57"/>
        <end position="66"/>
    </location>
</feature>
<evidence type="ECO:0000256" key="1">
    <source>
        <dbReference type="SAM" id="MobiDB-lite"/>
    </source>
</evidence>
<accession>A0AAE0BAT0</accession>
<name>A0AAE0BAT0_9CHLO</name>
<evidence type="ECO:0000313" key="3">
    <source>
        <dbReference type="Proteomes" id="UP001190700"/>
    </source>
</evidence>
<evidence type="ECO:0000313" key="2">
    <source>
        <dbReference type="EMBL" id="KAK3233171.1"/>
    </source>
</evidence>
<sequence>MVRPGTSKSPGDVPPPEAPLEEKPGEHTASKIMLIAIQQQKIVALMELVESMTGVQQSNRHLTCSADTPGASPSGGGTQL</sequence>
<gene>
    <name evidence="2" type="ORF">CYMTET_56520</name>
</gene>
<comment type="caution">
    <text evidence="2">The sequence shown here is derived from an EMBL/GenBank/DDBJ whole genome shotgun (WGS) entry which is preliminary data.</text>
</comment>
<protein>
    <submittedName>
        <fullName evidence="2">Uncharacterized protein</fullName>
    </submittedName>
</protein>
<dbReference type="AlphaFoldDB" id="A0AAE0BAT0"/>
<organism evidence="2 3">
    <name type="scientific">Cymbomonas tetramitiformis</name>
    <dbReference type="NCBI Taxonomy" id="36881"/>
    <lineage>
        <taxon>Eukaryota</taxon>
        <taxon>Viridiplantae</taxon>
        <taxon>Chlorophyta</taxon>
        <taxon>Pyramimonadophyceae</taxon>
        <taxon>Pyramimonadales</taxon>
        <taxon>Pyramimonadaceae</taxon>
        <taxon>Cymbomonas</taxon>
    </lineage>
</organism>
<feature type="region of interest" description="Disordered" evidence="1">
    <location>
        <begin position="1"/>
        <end position="27"/>
    </location>
</feature>
<proteinExistence type="predicted"/>
<reference evidence="2 3" key="1">
    <citation type="journal article" date="2015" name="Genome Biol. Evol.">
        <title>Comparative Genomics of a Bacterivorous Green Alga Reveals Evolutionary Causalities and Consequences of Phago-Mixotrophic Mode of Nutrition.</title>
        <authorList>
            <person name="Burns J.A."/>
            <person name="Paasch A."/>
            <person name="Narechania A."/>
            <person name="Kim E."/>
        </authorList>
    </citation>
    <scope>NUCLEOTIDE SEQUENCE [LARGE SCALE GENOMIC DNA]</scope>
    <source>
        <strain evidence="2 3">PLY_AMNH</strain>
    </source>
</reference>